<feature type="transmembrane region" description="Helical" evidence="1">
    <location>
        <begin position="14"/>
        <end position="36"/>
    </location>
</feature>
<dbReference type="EMBL" id="PKMF04000781">
    <property type="protein sequence ID" value="KAK7819447.1"/>
    <property type="molecule type" value="Genomic_DNA"/>
</dbReference>
<feature type="domain" description="DUF4220" evidence="2">
    <location>
        <begin position="54"/>
        <end position="407"/>
    </location>
</feature>
<comment type="caution">
    <text evidence="3">The sequence shown here is derived from an EMBL/GenBank/DDBJ whole genome shotgun (WGS) entry which is preliminary data.</text>
</comment>
<feature type="transmembrane region" description="Helical" evidence="1">
    <location>
        <begin position="543"/>
        <end position="562"/>
    </location>
</feature>
<reference evidence="3 4" key="1">
    <citation type="journal article" date="2018" name="Sci. Data">
        <title>The draft genome sequence of cork oak.</title>
        <authorList>
            <person name="Ramos A.M."/>
            <person name="Usie A."/>
            <person name="Barbosa P."/>
            <person name="Barros P.M."/>
            <person name="Capote T."/>
            <person name="Chaves I."/>
            <person name="Simoes F."/>
            <person name="Abreu I."/>
            <person name="Carrasquinho I."/>
            <person name="Faro C."/>
            <person name="Guimaraes J.B."/>
            <person name="Mendonca D."/>
            <person name="Nobrega F."/>
            <person name="Rodrigues L."/>
            <person name="Saibo N.J.M."/>
            <person name="Varela M.C."/>
            <person name="Egas C."/>
            <person name="Matos J."/>
            <person name="Miguel C.M."/>
            <person name="Oliveira M.M."/>
            <person name="Ricardo C.P."/>
            <person name="Goncalves S."/>
        </authorList>
    </citation>
    <scope>NUCLEOTIDE SEQUENCE [LARGE SCALE GENOMIC DNA]</scope>
    <source>
        <strain evidence="4">cv. HL8</strain>
    </source>
</reference>
<dbReference type="InterPro" id="IPR007658">
    <property type="entry name" value="DUF594"/>
</dbReference>
<proteinExistence type="predicted"/>
<dbReference type="AlphaFoldDB" id="A0AAW0IYH0"/>
<dbReference type="PANTHER" id="PTHR31325">
    <property type="entry name" value="OS01G0798800 PROTEIN-RELATED"/>
    <property type="match status" value="1"/>
</dbReference>
<feature type="transmembrane region" description="Helical" evidence="1">
    <location>
        <begin position="346"/>
        <end position="367"/>
    </location>
</feature>
<accession>A0AAW0IYH0</accession>
<feature type="transmembrane region" description="Helical" evidence="1">
    <location>
        <begin position="83"/>
        <end position="101"/>
    </location>
</feature>
<keyword evidence="4" id="KW-1185">Reference proteome</keyword>
<dbReference type="InterPro" id="IPR025315">
    <property type="entry name" value="DUF4220"/>
</dbReference>
<gene>
    <name evidence="3" type="ORF">CFP56_040272</name>
</gene>
<feature type="transmembrane region" description="Helical" evidence="1">
    <location>
        <begin position="147"/>
        <end position="166"/>
    </location>
</feature>
<organism evidence="3 4">
    <name type="scientific">Quercus suber</name>
    <name type="common">Cork oak</name>
    <dbReference type="NCBI Taxonomy" id="58331"/>
    <lineage>
        <taxon>Eukaryota</taxon>
        <taxon>Viridiplantae</taxon>
        <taxon>Streptophyta</taxon>
        <taxon>Embryophyta</taxon>
        <taxon>Tracheophyta</taxon>
        <taxon>Spermatophyta</taxon>
        <taxon>Magnoliopsida</taxon>
        <taxon>eudicotyledons</taxon>
        <taxon>Gunneridae</taxon>
        <taxon>Pentapetalae</taxon>
        <taxon>rosids</taxon>
        <taxon>fabids</taxon>
        <taxon>Fagales</taxon>
        <taxon>Fagaceae</taxon>
        <taxon>Quercus</taxon>
    </lineage>
</organism>
<keyword evidence="1" id="KW-0812">Transmembrane</keyword>
<protein>
    <recommendedName>
        <fullName evidence="2">DUF4220 domain-containing protein</fullName>
    </recommendedName>
</protein>
<evidence type="ECO:0000256" key="1">
    <source>
        <dbReference type="SAM" id="Phobius"/>
    </source>
</evidence>
<feature type="transmembrane region" description="Helical" evidence="1">
    <location>
        <begin position="48"/>
        <end position="71"/>
    </location>
</feature>
<sequence length="715" mass="81446">MKVMQLISPGVSKFWNLLEICIPVLLSLAIQTILTLTGKKRKNLASDMLSILLWVTYMVADWAVTVSLSVLSNHARSSCDHSIDSNIVITLFWAPFLLFHLSGPDTITAYSLEDNELWRRHLLTLVSQVVVAAYVSLKAWTNTPLNILAIPVFLSGVVKGGQRVWVLRSASSEKFRESMLSPPDPDPNYARYMEEYSSKKDEGFKVSLEKLIRFPIEVENSYTEPVNNPLDNLEILQYAYGFFETFKLLFADLILSFHDIEKNQSFFMKISSQDAFEAIQVELGFIYDMFYTKAVLVYSIVGGFFRLSSLCCLTLRCISIISIISVSMTFFFIIEKHEYSRENVVITYVLVAGAVILELYAAILLLCSDWMMLSLKKHNLLYQAISSLPFTRSKRWSNTMTQHNLISTYLEYKPANCRFLTKVLCIDALLEKHRYKYSKKVPPKLKKVISDQLSNKSRSVSDIKECKKFCDDRGYEVLEGAISSVGIRDGDRETIKESVDKLKVEFDKSILLWHIATDLCLSSDKQKDLKLVKTPHCKASKRLSNYLLYLLVVCPVMLPNGIGQIRFRDTCAEANEFFKERKSKLGGGNVGKMLHTKKLNACSMLLQVNTEIPPSKVKGDRSKSVLFDACRLAKSLQSLATAKEWDSAKKWELICHVWVEMLSYAASHCQWNHHAQQLTQGGELLTHVWLLMSHLGITEQFQISQGHERAKLNVE</sequence>
<name>A0AAW0IYH0_QUESU</name>
<dbReference type="Pfam" id="PF13968">
    <property type="entry name" value="DUF4220"/>
    <property type="match status" value="1"/>
</dbReference>
<evidence type="ECO:0000313" key="4">
    <source>
        <dbReference type="Proteomes" id="UP000237347"/>
    </source>
</evidence>
<feature type="transmembrane region" description="Helical" evidence="1">
    <location>
        <begin position="122"/>
        <end position="141"/>
    </location>
</feature>
<keyword evidence="1" id="KW-0472">Membrane</keyword>
<dbReference type="Proteomes" id="UP000237347">
    <property type="component" value="Unassembled WGS sequence"/>
</dbReference>
<evidence type="ECO:0000259" key="2">
    <source>
        <dbReference type="Pfam" id="PF13968"/>
    </source>
</evidence>
<evidence type="ECO:0000313" key="3">
    <source>
        <dbReference type="EMBL" id="KAK7819447.1"/>
    </source>
</evidence>
<dbReference type="Pfam" id="PF04578">
    <property type="entry name" value="DUF594"/>
    <property type="match status" value="1"/>
</dbReference>
<feature type="transmembrane region" description="Helical" evidence="1">
    <location>
        <begin position="313"/>
        <end position="334"/>
    </location>
</feature>
<keyword evidence="1" id="KW-1133">Transmembrane helix</keyword>